<dbReference type="SMART" id="SM00360">
    <property type="entry name" value="RRM"/>
    <property type="match status" value="1"/>
</dbReference>
<keyword evidence="1" id="KW-0694">RNA-binding</keyword>
<name>A0ABM0TGE4_CAMSA</name>
<evidence type="ECO:0000256" key="1">
    <source>
        <dbReference type="PROSITE-ProRule" id="PRU00176"/>
    </source>
</evidence>
<accession>A0ABM0TGE4</accession>
<dbReference type="InterPro" id="IPR050441">
    <property type="entry name" value="RBM"/>
</dbReference>
<evidence type="ECO:0000313" key="3">
    <source>
        <dbReference type="Proteomes" id="UP000694864"/>
    </source>
</evidence>
<reference evidence="4" key="2">
    <citation type="submission" date="2025-08" db="UniProtKB">
        <authorList>
            <consortium name="RefSeq"/>
        </authorList>
    </citation>
    <scope>IDENTIFICATION</scope>
    <source>
        <tissue evidence="4">Leaf</tissue>
    </source>
</reference>
<feature type="domain" description="RRM" evidence="2">
    <location>
        <begin position="7"/>
        <end position="85"/>
    </location>
</feature>
<protein>
    <submittedName>
        <fullName evidence="4">Cold-inducible RNA-binding protein-like</fullName>
    </submittedName>
</protein>
<dbReference type="GeneID" id="104711060"/>
<dbReference type="Pfam" id="PF00076">
    <property type="entry name" value="RRM_1"/>
    <property type="match status" value="1"/>
</dbReference>
<dbReference type="InterPro" id="IPR000504">
    <property type="entry name" value="RRM_dom"/>
</dbReference>
<sequence length="119" mass="13691">MANRFSAQLFVSRLSAYTTDQSLRQLFSPFGQIKEARLIRDPETQRPKGFGFITFESEDDARKALKSLDGKIVDGRLIFVEVAKKAEEVTTDINSEKADDERRLVCRRILENSIRSHLR</sequence>
<dbReference type="PANTHER" id="PTHR48034">
    <property type="entry name" value="TRANSFORMER-2 SEX-DETERMINING PROTEIN-RELATED"/>
    <property type="match status" value="1"/>
</dbReference>
<dbReference type="PROSITE" id="PS50102">
    <property type="entry name" value="RRM"/>
    <property type="match status" value="1"/>
</dbReference>
<dbReference type="InterPro" id="IPR035979">
    <property type="entry name" value="RBD_domain_sf"/>
</dbReference>
<dbReference type="Gene3D" id="3.30.70.330">
    <property type="match status" value="1"/>
</dbReference>
<dbReference type="Proteomes" id="UP000694864">
    <property type="component" value="Chromosome 9"/>
</dbReference>
<dbReference type="RefSeq" id="XP_010426030.1">
    <property type="nucleotide sequence ID" value="XM_010427728.2"/>
</dbReference>
<proteinExistence type="predicted"/>
<organism evidence="3 4">
    <name type="scientific">Camelina sativa</name>
    <name type="common">False flax</name>
    <name type="synonym">Myagrum sativum</name>
    <dbReference type="NCBI Taxonomy" id="90675"/>
    <lineage>
        <taxon>Eukaryota</taxon>
        <taxon>Viridiplantae</taxon>
        <taxon>Streptophyta</taxon>
        <taxon>Embryophyta</taxon>
        <taxon>Tracheophyta</taxon>
        <taxon>Spermatophyta</taxon>
        <taxon>Magnoliopsida</taxon>
        <taxon>eudicotyledons</taxon>
        <taxon>Gunneridae</taxon>
        <taxon>Pentapetalae</taxon>
        <taxon>rosids</taxon>
        <taxon>malvids</taxon>
        <taxon>Brassicales</taxon>
        <taxon>Brassicaceae</taxon>
        <taxon>Camelineae</taxon>
        <taxon>Camelina</taxon>
    </lineage>
</organism>
<dbReference type="InterPro" id="IPR012677">
    <property type="entry name" value="Nucleotide-bd_a/b_plait_sf"/>
</dbReference>
<evidence type="ECO:0000259" key="2">
    <source>
        <dbReference type="PROSITE" id="PS50102"/>
    </source>
</evidence>
<evidence type="ECO:0000313" key="4">
    <source>
        <dbReference type="RefSeq" id="XP_010426030.1"/>
    </source>
</evidence>
<dbReference type="SUPFAM" id="SSF54928">
    <property type="entry name" value="RNA-binding domain, RBD"/>
    <property type="match status" value="1"/>
</dbReference>
<keyword evidence="3" id="KW-1185">Reference proteome</keyword>
<gene>
    <name evidence="4" type="primary">LOC104711060</name>
</gene>
<reference evidence="3" key="1">
    <citation type="journal article" date="2014" name="Nat. Commun.">
        <title>The emerging biofuel crop Camelina sativa retains a highly undifferentiated hexaploid genome structure.</title>
        <authorList>
            <person name="Kagale S."/>
            <person name="Koh C."/>
            <person name="Nixon J."/>
            <person name="Bollina V."/>
            <person name="Clarke W.E."/>
            <person name="Tuteja R."/>
            <person name="Spillane C."/>
            <person name="Robinson S.J."/>
            <person name="Links M.G."/>
            <person name="Clarke C."/>
            <person name="Higgins E.E."/>
            <person name="Huebert T."/>
            <person name="Sharpe A.G."/>
            <person name="Parkin I.A."/>
        </authorList>
    </citation>
    <scope>NUCLEOTIDE SEQUENCE [LARGE SCALE GENOMIC DNA]</scope>
    <source>
        <strain evidence="3">cv. DH55</strain>
    </source>
</reference>